<dbReference type="Proteomes" id="UP000594261">
    <property type="component" value="Unassembled WGS sequence"/>
</dbReference>
<evidence type="ECO:0000256" key="2">
    <source>
        <dbReference type="SAM" id="Phobius"/>
    </source>
</evidence>
<keyword evidence="2" id="KW-0472">Membrane</keyword>
<feature type="transmembrane region" description="Helical" evidence="2">
    <location>
        <begin position="154"/>
        <end position="174"/>
    </location>
</feature>
<keyword evidence="2" id="KW-0812">Transmembrane</keyword>
<proteinExistence type="predicted"/>
<evidence type="ECO:0000313" key="3">
    <source>
        <dbReference type="EnsemblPlants" id="QL93p0107_0443:mrna"/>
    </source>
</evidence>
<reference evidence="3" key="1">
    <citation type="submission" date="2021-01" db="UniProtKB">
        <authorList>
            <consortium name="EnsemblPlants"/>
        </authorList>
    </citation>
    <scope>IDENTIFICATION</scope>
</reference>
<dbReference type="InParanoid" id="A0A7N2N976"/>
<organism evidence="3 4">
    <name type="scientific">Quercus lobata</name>
    <name type="common">Valley oak</name>
    <dbReference type="NCBI Taxonomy" id="97700"/>
    <lineage>
        <taxon>Eukaryota</taxon>
        <taxon>Viridiplantae</taxon>
        <taxon>Streptophyta</taxon>
        <taxon>Embryophyta</taxon>
        <taxon>Tracheophyta</taxon>
        <taxon>Spermatophyta</taxon>
        <taxon>Magnoliopsida</taxon>
        <taxon>eudicotyledons</taxon>
        <taxon>Gunneridae</taxon>
        <taxon>Pentapetalae</taxon>
        <taxon>rosids</taxon>
        <taxon>fabids</taxon>
        <taxon>Fagales</taxon>
        <taxon>Fagaceae</taxon>
        <taxon>Quercus</taxon>
    </lineage>
</organism>
<keyword evidence="2" id="KW-1133">Transmembrane helix</keyword>
<sequence>MDSSSIPHPQTQLLAHLTLRVSSISHTASHIHTHNPPAPTSRAEPSADVPSRAQPSTPLLPYPSALSTVDPYPSAHSPSPQDPFSLSPLATPIPIHFSSPYPYPYPYPFRFCLVIYLIFSFDFSPASSNCSAGTATASGTLQTVDSKEPFARIGIFWILPVGFINLWYTFCVILNHQLLEGKDCQSVRYSMGLHFMCRETSDSRVLISKGLI</sequence>
<dbReference type="AlphaFoldDB" id="A0A7N2N976"/>
<evidence type="ECO:0000256" key="1">
    <source>
        <dbReference type="SAM" id="MobiDB-lite"/>
    </source>
</evidence>
<evidence type="ECO:0000313" key="4">
    <source>
        <dbReference type="Proteomes" id="UP000594261"/>
    </source>
</evidence>
<name>A0A7N2N976_QUELO</name>
<dbReference type="Gramene" id="QL93p0107_0443:mrna">
    <property type="protein sequence ID" value="QL93p0107_0443:mrna"/>
    <property type="gene ID" value="QL93p0107_0443"/>
</dbReference>
<keyword evidence="4" id="KW-1185">Reference proteome</keyword>
<feature type="region of interest" description="Disordered" evidence="1">
    <location>
        <begin position="28"/>
        <end position="54"/>
    </location>
</feature>
<accession>A0A7N2N976</accession>
<dbReference type="EnsemblPlants" id="QL93p0107_0443:mrna">
    <property type="protein sequence ID" value="QL93p0107_0443:mrna"/>
    <property type="gene ID" value="QL93p0107_0443"/>
</dbReference>
<protein>
    <submittedName>
        <fullName evidence="3">Uncharacterized protein</fullName>
    </submittedName>
</protein>